<dbReference type="PANTHER" id="PTHR12460">
    <property type="entry name" value="CYCLIN-DEPENDENT KINASE INHIBITOR-RELATED PROTEIN"/>
    <property type="match status" value="1"/>
</dbReference>
<dbReference type="SMART" id="SM00582">
    <property type="entry name" value="RPR"/>
    <property type="match status" value="1"/>
</dbReference>
<gene>
    <name evidence="2" type="ORF">DSTB1V02_LOCUS1343</name>
</gene>
<dbReference type="Pfam" id="PF04818">
    <property type="entry name" value="CID"/>
    <property type="match status" value="1"/>
</dbReference>
<organism evidence="2">
    <name type="scientific">Darwinula stevensoni</name>
    <dbReference type="NCBI Taxonomy" id="69355"/>
    <lineage>
        <taxon>Eukaryota</taxon>
        <taxon>Metazoa</taxon>
        <taxon>Ecdysozoa</taxon>
        <taxon>Arthropoda</taxon>
        <taxon>Crustacea</taxon>
        <taxon>Oligostraca</taxon>
        <taxon>Ostracoda</taxon>
        <taxon>Podocopa</taxon>
        <taxon>Podocopida</taxon>
        <taxon>Darwinulocopina</taxon>
        <taxon>Darwinuloidea</taxon>
        <taxon>Darwinulidae</taxon>
        <taxon>Darwinula</taxon>
    </lineage>
</organism>
<sequence length="108" mass="12581">MSMAFQEALLEKRLHSLANTQESIQSMSAYCLQGKGKAKQVIDVWLKVVKKERVSQRRNLFYLANDVIQLAKRKNIKEFVEGWKEALKMATPFVRSAMEVLHFDHAWI</sequence>
<evidence type="ECO:0000259" key="1">
    <source>
        <dbReference type="PROSITE" id="PS51391"/>
    </source>
</evidence>
<dbReference type="GO" id="GO:0000993">
    <property type="term" value="F:RNA polymerase II complex binding"/>
    <property type="evidence" value="ECO:0007669"/>
    <property type="project" value="TreeGrafter"/>
</dbReference>
<dbReference type="AlphaFoldDB" id="A0A7R8X0C8"/>
<dbReference type="EMBL" id="LR899641">
    <property type="protein sequence ID" value="CAD7241350.1"/>
    <property type="molecule type" value="Genomic_DNA"/>
</dbReference>
<dbReference type="InterPro" id="IPR006569">
    <property type="entry name" value="CID_dom"/>
</dbReference>
<reference evidence="2" key="1">
    <citation type="submission" date="2020-11" db="EMBL/GenBank/DDBJ databases">
        <authorList>
            <person name="Tran Van P."/>
        </authorList>
    </citation>
    <scope>NUCLEOTIDE SEQUENCE</scope>
</reference>
<dbReference type="Gene3D" id="1.25.40.90">
    <property type="match status" value="1"/>
</dbReference>
<feature type="domain" description="CID" evidence="1">
    <location>
        <begin position="2"/>
        <end position="108"/>
    </location>
</feature>
<dbReference type="Proteomes" id="UP000677054">
    <property type="component" value="Unassembled WGS sequence"/>
</dbReference>
<dbReference type="InterPro" id="IPR008942">
    <property type="entry name" value="ENTH_VHS"/>
</dbReference>
<dbReference type="PROSITE" id="PS51391">
    <property type="entry name" value="CID"/>
    <property type="match status" value="1"/>
</dbReference>
<name>A0A7R8X0C8_9CRUS</name>
<dbReference type="GO" id="GO:0031124">
    <property type="term" value="P:mRNA 3'-end processing"/>
    <property type="evidence" value="ECO:0007669"/>
    <property type="project" value="TreeGrafter"/>
</dbReference>
<evidence type="ECO:0000313" key="2">
    <source>
        <dbReference type="EMBL" id="CAD7241350.1"/>
    </source>
</evidence>
<dbReference type="OrthoDB" id="10069473at2759"/>
<dbReference type="EMBL" id="CAJPEV010000124">
    <property type="protein sequence ID" value="CAG0880996.1"/>
    <property type="molecule type" value="Genomic_DNA"/>
</dbReference>
<protein>
    <recommendedName>
        <fullName evidence="1">CID domain-containing protein</fullName>
    </recommendedName>
</protein>
<dbReference type="PANTHER" id="PTHR12460:SF40">
    <property type="entry name" value="REGULATION OF NUCLEAR PRE-MRNA DOMAIN-CONTAINING PROTEIN 2"/>
    <property type="match status" value="1"/>
</dbReference>
<dbReference type="SUPFAM" id="SSF48464">
    <property type="entry name" value="ENTH/VHS domain"/>
    <property type="match status" value="1"/>
</dbReference>
<keyword evidence="3" id="KW-1185">Reference proteome</keyword>
<evidence type="ECO:0000313" key="3">
    <source>
        <dbReference type="Proteomes" id="UP000677054"/>
    </source>
</evidence>
<proteinExistence type="predicted"/>
<accession>A0A7R8X0C8</accession>